<keyword evidence="2" id="KW-1185">Reference proteome</keyword>
<dbReference type="EMBL" id="CP090167">
    <property type="protein sequence ID" value="UJO18291.1"/>
    <property type="molecule type" value="Genomic_DNA"/>
</dbReference>
<reference evidence="1" key="1">
    <citation type="submission" date="2021-12" db="EMBL/GenBank/DDBJ databases">
        <authorList>
            <person name="Zaccaron A."/>
            <person name="Stergiopoulos I."/>
        </authorList>
    </citation>
    <scope>NUCLEOTIDE SEQUENCE</scope>
    <source>
        <strain evidence="1">Race5_Kim</strain>
    </source>
</reference>
<dbReference type="Proteomes" id="UP000756132">
    <property type="component" value="Chromosome 5"/>
</dbReference>
<sequence length="367" mass="39991">MLLYVQRPCMCLIRKWPSAAFPKQRLFEIFTTATPHNTLVRGPPHSFATDIHSFQGHSLSFDTLFQSTTDSSKMLFNRALVGVLFAAACSAHMMLDYPAPFNASHNPHRKTAADPYLEFPYDKAGPNARWMYPCRGYEKLLGTPDGAPTATWEAGAIANFNISGIGNHFGGSCQVGFSTDGGTNFHIATSYMGNCPHRDNGNGPDGQNFEFKVPGDIEPGIHLFSWIWYNREQELNMNCAAVEITSSSPQQAAPLPPAGSLTTLTIFTTQTAVVPVVTAGVAPPNYDKSTRDSSEAIAFQDRPLMFVADDGNDCFTPRSTAELKYPEPGPDVVLGDGAYPLELPTGQCSQEQMLAKQAFKGDRTAAY</sequence>
<name>A0A9Q8LIK1_PASFU</name>
<dbReference type="OrthoDB" id="2342176at2759"/>
<dbReference type="Gene3D" id="2.70.50.70">
    <property type="match status" value="1"/>
</dbReference>
<dbReference type="PANTHER" id="PTHR36182">
    <property type="entry name" value="PROTEIN, PUTATIVE (AFU_ORTHOLOGUE AFUA_6G10930)-RELATED"/>
    <property type="match status" value="1"/>
</dbReference>
<dbReference type="GeneID" id="71985338"/>
<proteinExistence type="predicted"/>
<dbReference type="KEGG" id="ffu:CLAFUR5_05460"/>
<evidence type="ECO:0000313" key="2">
    <source>
        <dbReference type="Proteomes" id="UP000756132"/>
    </source>
</evidence>
<gene>
    <name evidence="1" type="ORF">CLAFUR5_05460</name>
</gene>
<organism evidence="1 2">
    <name type="scientific">Passalora fulva</name>
    <name type="common">Tomato leaf mold</name>
    <name type="synonym">Cladosporium fulvum</name>
    <dbReference type="NCBI Taxonomy" id="5499"/>
    <lineage>
        <taxon>Eukaryota</taxon>
        <taxon>Fungi</taxon>
        <taxon>Dikarya</taxon>
        <taxon>Ascomycota</taxon>
        <taxon>Pezizomycotina</taxon>
        <taxon>Dothideomycetes</taxon>
        <taxon>Dothideomycetidae</taxon>
        <taxon>Mycosphaerellales</taxon>
        <taxon>Mycosphaerellaceae</taxon>
        <taxon>Fulvia</taxon>
    </lineage>
</organism>
<dbReference type="RefSeq" id="XP_047762657.1">
    <property type="nucleotide sequence ID" value="XM_047904608.1"/>
</dbReference>
<dbReference type="AlphaFoldDB" id="A0A9Q8LIK1"/>
<dbReference type="PANTHER" id="PTHR36182:SF1">
    <property type="entry name" value="PROTEIN, PUTATIVE (AFU_ORTHOLOGUE AFUA_6G10930)-RELATED"/>
    <property type="match status" value="1"/>
</dbReference>
<evidence type="ECO:0008006" key="3">
    <source>
        <dbReference type="Google" id="ProtNLM"/>
    </source>
</evidence>
<accession>A0A9Q8LIK1</accession>
<evidence type="ECO:0000313" key="1">
    <source>
        <dbReference type="EMBL" id="UJO18291.1"/>
    </source>
</evidence>
<protein>
    <recommendedName>
        <fullName evidence="3">Lytic polysaccharide monooxygenase</fullName>
    </recommendedName>
</protein>
<reference evidence="1" key="2">
    <citation type="journal article" date="2022" name="Microb. Genom.">
        <title>A chromosome-scale genome assembly of the tomato pathogen Cladosporium fulvum reveals a compartmentalized genome architecture and the presence of a dispensable chromosome.</title>
        <authorList>
            <person name="Zaccaron A.Z."/>
            <person name="Chen L.H."/>
            <person name="Samaras A."/>
            <person name="Stergiopoulos I."/>
        </authorList>
    </citation>
    <scope>NUCLEOTIDE SEQUENCE</scope>
    <source>
        <strain evidence="1">Race5_Kim</strain>
    </source>
</reference>